<protein>
    <submittedName>
        <fullName evidence="2">Uncharacterized protein</fullName>
    </submittedName>
</protein>
<reference evidence="2" key="1">
    <citation type="journal article" date="2022" name="Int. J. Mol. Sci.">
        <title>Draft Genome of Tanacetum Coccineum: Genomic Comparison of Closely Related Tanacetum-Family Plants.</title>
        <authorList>
            <person name="Yamashiro T."/>
            <person name="Shiraishi A."/>
            <person name="Nakayama K."/>
            <person name="Satake H."/>
        </authorList>
    </citation>
    <scope>NUCLEOTIDE SEQUENCE</scope>
</reference>
<comment type="caution">
    <text evidence="2">The sequence shown here is derived from an EMBL/GenBank/DDBJ whole genome shotgun (WGS) entry which is preliminary data.</text>
</comment>
<dbReference type="Proteomes" id="UP001151760">
    <property type="component" value="Unassembled WGS sequence"/>
</dbReference>
<evidence type="ECO:0000313" key="2">
    <source>
        <dbReference type="EMBL" id="GJT09426.1"/>
    </source>
</evidence>
<gene>
    <name evidence="2" type="ORF">Tco_0856468</name>
</gene>
<evidence type="ECO:0000256" key="1">
    <source>
        <dbReference type="SAM" id="MobiDB-lite"/>
    </source>
</evidence>
<accession>A0ABQ5B3F8</accession>
<sequence>MEEIDSFLILDNSMPPGMENDDYDSEWDILFLEELLSNDSPSLPENESFHFDVPSSPRPPTKPSKIAPDYEASRARGFVLHALELQSLA</sequence>
<evidence type="ECO:0000313" key="3">
    <source>
        <dbReference type="Proteomes" id="UP001151760"/>
    </source>
</evidence>
<proteinExistence type="predicted"/>
<reference evidence="2" key="2">
    <citation type="submission" date="2022-01" db="EMBL/GenBank/DDBJ databases">
        <authorList>
            <person name="Yamashiro T."/>
            <person name="Shiraishi A."/>
            <person name="Satake H."/>
            <person name="Nakayama K."/>
        </authorList>
    </citation>
    <scope>NUCLEOTIDE SEQUENCE</scope>
</reference>
<name>A0ABQ5B3F8_9ASTR</name>
<keyword evidence="3" id="KW-1185">Reference proteome</keyword>
<organism evidence="2 3">
    <name type="scientific">Tanacetum coccineum</name>
    <dbReference type="NCBI Taxonomy" id="301880"/>
    <lineage>
        <taxon>Eukaryota</taxon>
        <taxon>Viridiplantae</taxon>
        <taxon>Streptophyta</taxon>
        <taxon>Embryophyta</taxon>
        <taxon>Tracheophyta</taxon>
        <taxon>Spermatophyta</taxon>
        <taxon>Magnoliopsida</taxon>
        <taxon>eudicotyledons</taxon>
        <taxon>Gunneridae</taxon>
        <taxon>Pentapetalae</taxon>
        <taxon>asterids</taxon>
        <taxon>campanulids</taxon>
        <taxon>Asterales</taxon>
        <taxon>Asteraceae</taxon>
        <taxon>Asteroideae</taxon>
        <taxon>Anthemideae</taxon>
        <taxon>Anthemidinae</taxon>
        <taxon>Tanacetum</taxon>
    </lineage>
</organism>
<dbReference type="EMBL" id="BQNB010012906">
    <property type="protein sequence ID" value="GJT09426.1"/>
    <property type="molecule type" value="Genomic_DNA"/>
</dbReference>
<feature type="region of interest" description="Disordered" evidence="1">
    <location>
        <begin position="41"/>
        <end position="66"/>
    </location>
</feature>